<dbReference type="Pfam" id="PF01048">
    <property type="entry name" value="PNP_UDP_1"/>
    <property type="match status" value="1"/>
</dbReference>
<dbReference type="STRING" id="1676925.ENSPKIP00000039817"/>
<comment type="catalytic activity">
    <reaction evidence="10 14">
        <text>2'-deoxyguanosine + phosphate = 2-deoxy-alpha-D-ribose 1-phosphate + guanine</text>
        <dbReference type="Rhea" id="RHEA:27738"/>
        <dbReference type="ChEBI" id="CHEBI:16235"/>
        <dbReference type="ChEBI" id="CHEBI:17172"/>
        <dbReference type="ChEBI" id="CHEBI:43474"/>
        <dbReference type="ChEBI" id="CHEBI:57259"/>
        <dbReference type="EC" id="2.4.2.1"/>
    </reaction>
</comment>
<dbReference type="Gene3D" id="3.40.50.1580">
    <property type="entry name" value="Nucleoside phosphorylase domain"/>
    <property type="match status" value="1"/>
</dbReference>
<dbReference type="PANTHER" id="PTHR11904">
    <property type="entry name" value="METHYLTHIOADENOSINE/PURINE NUCLEOSIDE PHOSPHORYLASE"/>
    <property type="match status" value="1"/>
</dbReference>
<evidence type="ECO:0000256" key="10">
    <source>
        <dbReference type="ARBA" id="ARBA00023929"/>
    </source>
</evidence>
<evidence type="ECO:0000256" key="5">
    <source>
        <dbReference type="ARBA" id="ARBA00013834"/>
    </source>
</evidence>
<accession>A0A3B3T9B0</accession>
<comment type="catalytic activity">
    <reaction evidence="9 14">
        <text>inosine + phosphate = alpha-D-ribose 1-phosphate + hypoxanthine</text>
        <dbReference type="Rhea" id="RHEA:27646"/>
        <dbReference type="ChEBI" id="CHEBI:17368"/>
        <dbReference type="ChEBI" id="CHEBI:17596"/>
        <dbReference type="ChEBI" id="CHEBI:43474"/>
        <dbReference type="ChEBI" id="CHEBI:57720"/>
        <dbReference type="EC" id="2.4.2.1"/>
    </reaction>
</comment>
<dbReference type="CDD" id="cd09009">
    <property type="entry name" value="PNP-EcPNPII_like"/>
    <property type="match status" value="1"/>
</dbReference>
<comment type="catalytic activity">
    <reaction evidence="11 14">
        <text>2'-deoxyinosine + phosphate = 2-deoxy-alpha-D-ribose 1-phosphate + hypoxanthine</text>
        <dbReference type="Rhea" id="RHEA:27750"/>
        <dbReference type="ChEBI" id="CHEBI:17368"/>
        <dbReference type="ChEBI" id="CHEBI:28997"/>
        <dbReference type="ChEBI" id="CHEBI:43474"/>
        <dbReference type="ChEBI" id="CHEBI:57259"/>
        <dbReference type="EC" id="2.4.2.1"/>
    </reaction>
</comment>
<dbReference type="GeneTree" id="ENSGT00950000182991"/>
<organism evidence="17 18">
    <name type="scientific">Paramormyrops kingsleyae</name>
    <dbReference type="NCBI Taxonomy" id="1676925"/>
    <lineage>
        <taxon>Eukaryota</taxon>
        <taxon>Metazoa</taxon>
        <taxon>Chordata</taxon>
        <taxon>Craniata</taxon>
        <taxon>Vertebrata</taxon>
        <taxon>Euteleostomi</taxon>
        <taxon>Actinopterygii</taxon>
        <taxon>Neopterygii</taxon>
        <taxon>Teleostei</taxon>
        <taxon>Osteoglossocephala</taxon>
        <taxon>Osteoglossomorpha</taxon>
        <taxon>Osteoglossiformes</taxon>
        <taxon>Mormyridae</taxon>
        <taxon>Paramormyrops</taxon>
    </lineage>
</organism>
<evidence type="ECO:0000256" key="12">
    <source>
        <dbReference type="ARBA" id="ARBA00023970"/>
    </source>
</evidence>
<dbReference type="NCBIfam" id="TIGR01697">
    <property type="entry name" value="PNPH-PUNA-XAPA"/>
    <property type="match status" value="1"/>
</dbReference>
<feature type="binding site" evidence="15">
    <location>
        <position position="220"/>
    </location>
    <ligand>
        <name>phosphate</name>
        <dbReference type="ChEBI" id="CHEBI:43474"/>
    </ligand>
</feature>
<dbReference type="PANTHER" id="PTHR11904:SF13">
    <property type="entry name" value="PURINE NUCLEOSIDE PHOSPHORYLASE"/>
    <property type="match status" value="1"/>
</dbReference>
<feature type="binding site" evidence="15">
    <location>
        <position position="116"/>
    </location>
    <ligand>
        <name>phosphate</name>
        <dbReference type="ChEBI" id="CHEBI:43474"/>
    </ligand>
</feature>
<comment type="function">
    <text evidence="13">Catalyzes the phosphorolytic breakdown of the N-glycosidic bond in the beta-(deoxy)ribonucleoside molecules, with the formation of the corresponding free purine bases and pentose-1-phosphate. Preferentially acts on 6-oxopurine nucleosides including inosine and guanosine.</text>
</comment>
<evidence type="ECO:0000256" key="9">
    <source>
        <dbReference type="ARBA" id="ARBA00023918"/>
    </source>
</evidence>
<dbReference type="EC" id="2.4.2.1" evidence="4 14"/>
<dbReference type="NCBIfam" id="TIGR01700">
    <property type="entry name" value="PNPH"/>
    <property type="match status" value="1"/>
</dbReference>
<dbReference type="NCBIfam" id="NF006054">
    <property type="entry name" value="PRK08202.1"/>
    <property type="match status" value="1"/>
</dbReference>
<comment type="similarity">
    <text evidence="2 14">Belongs to the PNP/MTAP phosphorylase family.</text>
</comment>
<dbReference type="InterPro" id="IPR011270">
    <property type="entry name" value="Pur_Nuc_Pase_Ino/Guo-sp"/>
</dbReference>
<dbReference type="PROSITE" id="PS01240">
    <property type="entry name" value="PNP_MTAP_2"/>
    <property type="match status" value="1"/>
</dbReference>
<dbReference type="InterPro" id="IPR000845">
    <property type="entry name" value="Nucleoside_phosphorylase_d"/>
</dbReference>
<dbReference type="OrthoDB" id="10261782at2759"/>
<reference evidence="17" key="2">
    <citation type="submission" date="2025-09" db="UniProtKB">
        <authorList>
            <consortium name="Ensembl"/>
        </authorList>
    </citation>
    <scope>IDENTIFICATION</scope>
</reference>
<evidence type="ECO:0000256" key="1">
    <source>
        <dbReference type="ARBA" id="ARBA00005058"/>
    </source>
</evidence>
<reference evidence="17" key="1">
    <citation type="submission" date="2025-08" db="UniProtKB">
        <authorList>
            <consortium name="Ensembl"/>
        </authorList>
    </citation>
    <scope>IDENTIFICATION</scope>
</reference>
<comment type="function">
    <text evidence="14">The purine nucleoside phosphorylases catalyze the phosphorolytic breakdown of the N-glycosidic bond in the beta-(deoxy)ribonucleoside molecules, with the formation of the corresponding free purine bases and pentose-1-phosphate.</text>
</comment>
<dbReference type="RefSeq" id="XP_023693589.1">
    <property type="nucleotide sequence ID" value="XM_023837821.2"/>
</dbReference>
<dbReference type="AlphaFoldDB" id="A0A3B3T9B0"/>
<feature type="binding site" evidence="15">
    <location>
        <position position="64"/>
    </location>
    <ligand>
        <name>phosphate</name>
        <dbReference type="ChEBI" id="CHEBI:43474"/>
    </ligand>
</feature>
<evidence type="ECO:0000256" key="4">
    <source>
        <dbReference type="ARBA" id="ARBA00011886"/>
    </source>
</evidence>
<sequence>MQDQICYDNYKNSADWLQSRTKHRPKVAIICGSGLGHLANALESQDAFPYSDIPGFPHCTAPGHAGRLVFGVLRGKSCVCMQGRFHMFEGHSLYKVTFPVRVFKLLGVETLIVTNAAGSLASSYKTGDIMIIRDHINIPGLGGFNPLNGPNDERFGPRFPVMGAAYDKDLRRLAWDLGKKLAISDHVQEGVYCMVGGPNFETIAEARLLQRLGVDAVGMSTVPEVLIASHCGMKVFGLSLITNKVAMDYEDQQVVTQEEVLAVSRKKSHTLQTIIMELVAHLGSSTA</sequence>
<keyword evidence="6 14" id="KW-0328">Glycosyltransferase</keyword>
<evidence type="ECO:0000256" key="8">
    <source>
        <dbReference type="ARBA" id="ARBA00022726"/>
    </source>
</evidence>
<dbReference type="GeneID" id="111857211"/>
<feature type="binding site" evidence="15">
    <location>
        <position position="33"/>
    </location>
    <ligand>
        <name>phosphate</name>
        <dbReference type="ChEBI" id="CHEBI:43474"/>
    </ligand>
</feature>
<evidence type="ECO:0000256" key="2">
    <source>
        <dbReference type="ARBA" id="ARBA00006751"/>
    </source>
</evidence>
<proteinExistence type="inferred from homology"/>
<dbReference type="Proteomes" id="UP000261540">
    <property type="component" value="Unplaced"/>
</dbReference>
<dbReference type="InterPro" id="IPR035994">
    <property type="entry name" value="Nucleoside_phosphorylase_sf"/>
</dbReference>
<feature type="binding site" evidence="15">
    <location>
        <position position="243"/>
    </location>
    <ligand>
        <name>a purine D-ribonucleoside</name>
        <dbReference type="ChEBI" id="CHEBI:142355"/>
    </ligand>
</feature>
<feature type="domain" description="Nucleoside phosphorylase" evidence="16">
    <location>
        <begin position="26"/>
        <end position="279"/>
    </location>
</feature>
<feature type="binding site" evidence="15">
    <location>
        <position position="201"/>
    </location>
    <ligand>
        <name>a purine D-ribonucleoside</name>
        <dbReference type="ChEBI" id="CHEBI:142355"/>
    </ligand>
</feature>
<dbReference type="SUPFAM" id="SSF53167">
    <property type="entry name" value="Purine and uridine phosphorylases"/>
    <property type="match status" value="1"/>
</dbReference>
<dbReference type="CTD" id="415192"/>
<dbReference type="GO" id="GO:0047975">
    <property type="term" value="F:guanosine phosphorylase activity"/>
    <property type="evidence" value="ECO:0007669"/>
    <property type="project" value="RHEA"/>
</dbReference>
<dbReference type="GO" id="GO:0005737">
    <property type="term" value="C:cytoplasm"/>
    <property type="evidence" value="ECO:0007669"/>
    <property type="project" value="TreeGrafter"/>
</dbReference>
<feature type="binding site" evidence="15">
    <location>
        <begin position="84"/>
        <end position="86"/>
    </location>
    <ligand>
        <name>phosphate</name>
        <dbReference type="ChEBI" id="CHEBI:43474"/>
    </ligand>
</feature>
<evidence type="ECO:0000256" key="14">
    <source>
        <dbReference type="PIRNR" id="PIRNR000477"/>
    </source>
</evidence>
<protein>
    <recommendedName>
        <fullName evidence="5 14">Purine nucleoside phosphorylase</fullName>
        <ecNumber evidence="4 14">2.4.2.1</ecNumber>
    </recommendedName>
    <alternativeName>
        <fullName evidence="14">Inosine-guanosine phosphorylase</fullName>
    </alternativeName>
</protein>
<evidence type="ECO:0000313" key="17">
    <source>
        <dbReference type="Ensembl" id="ENSPKIP00000039817.1"/>
    </source>
</evidence>
<dbReference type="InterPro" id="IPR018099">
    <property type="entry name" value="Purine_phosphorylase-2_CS"/>
</dbReference>
<comment type="catalytic activity">
    <reaction evidence="12 14">
        <text>guanosine + phosphate = alpha-D-ribose 1-phosphate + guanine</text>
        <dbReference type="Rhea" id="RHEA:13233"/>
        <dbReference type="ChEBI" id="CHEBI:16235"/>
        <dbReference type="ChEBI" id="CHEBI:16750"/>
        <dbReference type="ChEBI" id="CHEBI:43474"/>
        <dbReference type="ChEBI" id="CHEBI:57720"/>
        <dbReference type="EC" id="2.4.2.1"/>
    </reaction>
</comment>
<dbReference type="GO" id="GO:0004731">
    <property type="term" value="F:purine-nucleoside phosphorylase activity"/>
    <property type="evidence" value="ECO:0007669"/>
    <property type="project" value="UniProtKB-EC"/>
</dbReference>
<dbReference type="InterPro" id="IPR011268">
    <property type="entry name" value="Purine_phosphorylase"/>
</dbReference>
<keyword evidence="7 14" id="KW-0808">Transferase</keyword>
<dbReference type="GO" id="GO:0006166">
    <property type="term" value="P:purine ribonucleoside salvage"/>
    <property type="evidence" value="ECO:0007669"/>
    <property type="project" value="UniProtKB-KW"/>
</dbReference>
<evidence type="ECO:0000256" key="3">
    <source>
        <dbReference type="ARBA" id="ARBA00011233"/>
    </source>
</evidence>
<dbReference type="FunFam" id="3.40.50.1580:FF:000004">
    <property type="entry name" value="Purine nucleoside phosphorylase"/>
    <property type="match status" value="1"/>
</dbReference>
<name>A0A3B3T9B0_9TELE</name>
<evidence type="ECO:0000313" key="18">
    <source>
        <dbReference type="Proteomes" id="UP000261540"/>
    </source>
</evidence>
<keyword evidence="8" id="KW-0660">Purine salvage</keyword>
<evidence type="ECO:0000256" key="11">
    <source>
        <dbReference type="ARBA" id="ARBA00023950"/>
    </source>
</evidence>
<evidence type="ECO:0000256" key="7">
    <source>
        <dbReference type="ARBA" id="ARBA00022679"/>
    </source>
</evidence>
<evidence type="ECO:0000256" key="6">
    <source>
        <dbReference type="ARBA" id="ARBA00022676"/>
    </source>
</evidence>
<evidence type="ECO:0000256" key="15">
    <source>
        <dbReference type="PIRSR" id="PIRSR000477-2"/>
    </source>
</evidence>
<evidence type="ECO:0000256" key="13">
    <source>
        <dbReference type="ARBA" id="ARBA00054498"/>
    </source>
</evidence>
<comment type="subunit">
    <text evidence="3">Homotrimer.</text>
</comment>
<dbReference type="PIRSF" id="PIRSF000477">
    <property type="entry name" value="PurNPase"/>
    <property type="match status" value="1"/>
</dbReference>
<comment type="pathway">
    <text evidence="1 14">Purine metabolism; purine nucleoside salvage.</text>
</comment>
<dbReference type="UniPathway" id="UPA00606"/>
<evidence type="ECO:0000259" key="16">
    <source>
        <dbReference type="Pfam" id="PF01048"/>
    </source>
</evidence>
<dbReference type="Ensembl" id="ENSPKIT00000020830.1">
    <property type="protein sequence ID" value="ENSPKIP00000039817.1"/>
    <property type="gene ID" value="ENSPKIG00000017033.1"/>
</dbReference>
<dbReference type="KEGG" id="pki:111857211"/>
<keyword evidence="18" id="KW-1185">Reference proteome</keyword>